<keyword evidence="1" id="KW-1133">Transmembrane helix</keyword>
<protein>
    <submittedName>
        <fullName evidence="2">Uncharacterized protein</fullName>
    </submittedName>
</protein>
<organism evidence="2 3">
    <name type="scientific">Desulfuromusa kysingii</name>
    <dbReference type="NCBI Taxonomy" id="37625"/>
    <lineage>
        <taxon>Bacteria</taxon>
        <taxon>Pseudomonadati</taxon>
        <taxon>Thermodesulfobacteriota</taxon>
        <taxon>Desulfuromonadia</taxon>
        <taxon>Desulfuromonadales</taxon>
        <taxon>Geopsychrobacteraceae</taxon>
        <taxon>Desulfuromusa</taxon>
    </lineage>
</organism>
<feature type="transmembrane region" description="Helical" evidence="1">
    <location>
        <begin position="6"/>
        <end position="24"/>
    </location>
</feature>
<keyword evidence="1" id="KW-0472">Membrane</keyword>
<reference evidence="2 3" key="1">
    <citation type="submission" date="2016-10" db="EMBL/GenBank/DDBJ databases">
        <authorList>
            <person name="de Groot N.N."/>
        </authorList>
    </citation>
    <scope>NUCLEOTIDE SEQUENCE [LARGE SCALE GENOMIC DNA]</scope>
    <source>
        <strain evidence="2 3">DSM 7343</strain>
    </source>
</reference>
<dbReference type="EMBL" id="FNQN01000006">
    <property type="protein sequence ID" value="SEA46035.1"/>
    <property type="molecule type" value="Genomic_DNA"/>
</dbReference>
<dbReference type="RefSeq" id="WP_092348029.1">
    <property type="nucleotide sequence ID" value="NZ_FNQN01000006.1"/>
</dbReference>
<feature type="transmembrane region" description="Helical" evidence="1">
    <location>
        <begin position="44"/>
        <end position="65"/>
    </location>
</feature>
<evidence type="ECO:0000313" key="3">
    <source>
        <dbReference type="Proteomes" id="UP000199409"/>
    </source>
</evidence>
<evidence type="ECO:0000256" key="1">
    <source>
        <dbReference type="SAM" id="Phobius"/>
    </source>
</evidence>
<dbReference type="Proteomes" id="UP000199409">
    <property type="component" value="Unassembled WGS sequence"/>
</dbReference>
<accession>A0A1H4BCW0</accession>
<proteinExistence type="predicted"/>
<evidence type="ECO:0000313" key="2">
    <source>
        <dbReference type="EMBL" id="SEA46035.1"/>
    </source>
</evidence>
<keyword evidence="1" id="KW-0812">Transmembrane</keyword>
<gene>
    <name evidence="2" type="ORF">SAMN05660420_02144</name>
</gene>
<sequence length="66" mass="7676">MSLWLIYTIGLCVAVCFALIWSFILDRNKPPRVQEFLAKLVARILFIIVIFAVFMGFLYLAFGVFR</sequence>
<keyword evidence="3" id="KW-1185">Reference proteome</keyword>
<dbReference type="AlphaFoldDB" id="A0A1H4BCW0"/>
<name>A0A1H4BCW0_9BACT</name>